<dbReference type="Gene3D" id="1.10.260.40">
    <property type="entry name" value="lambda repressor-like DNA-binding domains"/>
    <property type="match status" value="1"/>
</dbReference>
<keyword evidence="1" id="KW-0805">Transcription regulation</keyword>
<dbReference type="InterPro" id="IPR000843">
    <property type="entry name" value="HTH_LacI"/>
</dbReference>
<dbReference type="PROSITE" id="PS50932">
    <property type="entry name" value="HTH_LACI_2"/>
    <property type="match status" value="1"/>
</dbReference>
<dbReference type="Pfam" id="PF00356">
    <property type="entry name" value="LacI"/>
    <property type="match status" value="1"/>
</dbReference>
<organism evidence="6 7">
    <name type="scientific">Bifidobacterium breve</name>
    <dbReference type="NCBI Taxonomy" id="1685"/>
    <lineage>
        <taxon>Bacteria</taxon>
        <taxon>Bacillati</taxon>
        <taxon>Actinomycetota</taxon>
        <taxon>Actinomycetes</taxon>
        <taxon>Bifidobacteriales</taxon>
        <taxon>Bifidobacteriaceae</taxon>
        <taxon>Bifidobacterium</taxon>
    </lineage>
</organism>
<dbReference type="Pfam" id="PF13377">
    <property type="entry name" value="Peripla_BP_3"/>
    <property type="match status" value="1"/>
</dbReference>
<dbReference type="InterPro" id="IPR028082">
    <property type="entry name" value="Peripla_BP_I"/>
</dbReference>
<evidence type="ECO:0000256" key="2">
    <source>
        <dbReference type="ARBA" id="ARBA00023125"/>
    </source>
</evidence>
<keyword evidence="2" id="KW-0238">DNA-binding</keyword>
<dbReference type="InterPro" id="IPR010982">
    <property type="entry name" value="Lambda_DNA-bd_dom_sf"/>
</dbReference>
<reference evidence="6 7" key="1">
    <citation type="submission" date="2017-09" db="EMBL/GenBank/DDBJ databases">
        <title>Comparative genomics and methylome analysis of the gut commensal Bifidobacterium breve.</title>
        <authorList>
            <person name="Bottacini F."/>
            <person name="Morrissey R."/>
            <person name="Roberts R.J."/>
            <person name="James K."/>
            <person name="van Breen J."/>
            <person name="Egan M."/>
            <person name="Lambert J."/>
            <person name="van Limpt K."/>
            <person name="Stanton C."/>
            <person name="Knol J."/>
            <person name="O' Connell Motherway M."/>
            <person name="van Sinderen D."/>
        </authorList>
    </citation>
    <scope>NUCLEOTIDE SEQUENCE [LARGE SCALE GENOMIC DNA]</scope>
    <source>
        <strain evidence="6 7">DRBB29</strain>
    </source>
</reference>
<dbReference type="GO" id="GO:0000976">
    <property type="term" value="F:transcription cis-regulatory region binding"/>
    <property type="evidence" value="ECO:0007669"/>
    <property type="project" value="TreeGrafter"/>
</dbReference>
<dbReference type="GO" id="GO:0003700">
    <property type="term" value="F:DNA-binding transcription factor activity"/>
    <property type="evidence" value="ECO:0007669"/>
    <property type="project" value="TreeGrafter"/>
</dbReference>
<keyword evidence="3" id="KW-0804">Transcription</keyword>
<dbReference type="AlphaFoldDB" id="A0AAN1IDL4"/>
<dbReference type="PANTHER" id="PTHR30146">
    <property type="entry name" value="LACI-RELATED TRANSCRIPTIONAL REPRESSOR"/>
    <property type="match status" value="1"/>
</dbReference>
<protein>
    <submittedName>
        <fullName evidence="6">Transcriptional regulator LacI family</fullName>
    </submittedName>
</protein>
<dbReference type="SUPFAM" id="SSF53822">
    <property type="entry name" value="Periplasmic binding protein-like I"/>
    <property type="match status" value="1"/>
</dbReference>
<accession>A0AAN1IDL4</accession>
<dbReference type="Gene3D" id="3.40.50.2300">
    <property type="match status" value="2"/>
</dbReference>
<evidence type="ECO:0000313" key="6">
    <source>
        <dbReference type="EMBL" id="AUE18121.1"/>
    </source>
</evidence>
<dbReference type="SMART" id="SM00354">
    <property type="entry name" value="HTH_LACI"/>
    <property type="match status" value="1"/>
</dbReference>
<name>A0AAN1IDL4_BIFBR</name>
<dbReference type="InterPro" id="IPR046335">
    <property type="entry name" value="LacI/GalR-like_sensor"/>
</dbReference>
<evidence type="ECO:0000256" key="4">
    <source>
        <dbReference type="SAM" id="MobiDB-lite"/>
    </source>
</evidence>
<evidence type="ECO:0000256" key="3">
    <source>
        <dbReference type="ARBA" id="ARBA00023163"/>
    </source>
</evidence>
<proteinExistence type="predicted"/>
<feature type="domain" description="HTH lacI-type" evidence="5">
    <location>
        <begin position="7"/>
        <end position="61"/>
    </location>
</feature>
<feature type="region of interest" description="Disordered" evidence="4">
    <location>
        <begin position="1"/>
        <end position="37"/>
    </location>
</feature>
<feature type="compositionally biased region" description="Polar residues" evidence="4">
    <location>
        <begin position="19"/>
        <end position="31"/>
    </location>
</feature>
<dbReference type="PANTHER" id="PTHR30146:SF153">
    <property type="entry name" value="LACTOSE OPERON REPRESSOR"/>
    <property type="match status" value="1"/>
</dbReference>
<dbReference type="Proteomes" id="UP000232496">
    <property type="component" value="Chromosome"/>
</dbReference>
<sequence>MARPTQVSMQDVAKAAGVSPQTVSRVANDSNAVKPETRQRVEAAMERLGYRPNYAARALKHGRFQDIGVVMFDTTRFGNARILDSIVTHAAEDGYSVTIQTMSNGAERTLASAIDRMQRQPVDGVIVVLEERISDFVGYKPPRELPVVLISEAAADHCPTVDADQYGCSTAIVDYLMSKGHKTVYHIAGPVTSRAAVSRVQGWREALEQIGARVPSMYIGDWCADSGYQAGVALAHDPECTAIYAANDQMAYGAMLGLESAGKRVPEDVSIVGVDDSLVDVVPRLNLTTMRMRNDAIGATAFSMVRRQCEGEKVPAGIKTVIPTELIERGSVRDIS</sequence>
<evidence type="ECO:0000259" key="5">
    <source>
        <dbReference type="PROSITE" id="PS50932"/>
    </source>
</evidence>
<dbReference type="CDD" id="cd01574">
    <property type="entry name" value="PBP1_LacI"/>
    <property type="match status" value="1"/>
</dbReference>
<evidence type="ECO:0000313" key="7">
    <source>
        <dbReference type="Proteomes" id="UP000232496"/>
    </source>
</evidence>
<evidence type="ECO:0000256" key="1">
    <source>
        <dbReference type="ARBA" id="ARBA00023015"/>
    </source>
</evidence>
<dbReference type="SUPFAM" id="SSF47413">
    <property type="entry name" value="lambda repressor-like DNA-binding domains"/>
    <property type="match status" value="1"/>
</dbReference>
<gene>
    <name evidence="6" type="ORF">DRBB29_0554</name>
</gene>
<dbReference type="EMBL" id="CP023198">
    <property type="protein sequence ID" value="AUE18121.1"/>
    <property type="molecule type" value="Genomic_DNA"/>
</dbReference>
<dbReference type="CDD" id="cd01392">
    <property type="entry name" value="HTH_LacI"/>
    <property type="match status" value="1"/>
</dbReference>